<evidence type="ECO:0000259" key="5">
    <source>
        <dbReference type="PROSITE" id="PS51935"/>
    </source>
</evidence>
<dbReference type="PROSITE" id="PS51935">
    <property type="entry name" value="NLPC_P60"/>
    <property type="match status" value="1"/>
</dbReference>
<protein>
    <submittedName>
        <fullName evidence="6">NlpC/P60 family putative phage cell wall peptidase</fullName>
    </submittedName>
</protein>
<dbReference type="InterPro" id="IPR000064">
    <property type="entry name" value="NLP_P60_dom"/>
</dbReference>
<reference evidence="6 7" key="1">
    <citation type="submission" date="2023-07" db="EMBL/GenBank/DDBJ databases">
        <title>Genomic Encyclopedia of Type Strains, Phase IV (KMG-IV): sequencing the most valuable type-strain genomes for metagenomic binning, comparative biology and taxonomic classification.</title>
        <authorList>
            <person name="Goeker M."/>
        </authorList>
    </citation>
    <scope>NUCLEOTIDE SEQUENCE [LARGE SCALE GENOMIC DNA]</scope>
    <source>
        <strain evidence="6 7">DSM 19013</strain>
    </source>
</reference>
<comment type="similarity">
    <text evidence="1">Belongs to the peptidase C40 family.</text>
</comment>
<keyword evidence="7" id="KW-1185">Reference proteome</keyword>
<keyword evidence="3" id="KW-0378">Hydrolase</keyword>
<comment type="caution">
    <text evidence="6">The sequence shown here is derived from an EMBL/GenBank/DDBJ whole genome shotgun (WGS) entry which is preliminary data.</text>
</comment>
<proteinExistence type="inferred from homology"/>
<organism evidence="6 7">
    <name type="scientific">Methylobacterium aerolatum</name>
    <dbReference type="NCBI Taxonomy" id="418708"/>
    <lineage>
        <taxon>Bacteria</taxon>
        <taxon>Pseudomonadati</taxon>
        <taxon>Pseudomonadota</taxon>
        <taxon>Alphaproteobacteria</taxon>
        <taxon>Hyphomicrobiales</taxon>
        <taxon>Methylobacteriaceae</taxon>
        <taxon>Methylobacterium</taxon>
    </lineage>
</organism>
<evidence type="ECO:0000256" key="4">
    <source>
        <dbReference type="ARBA" id="ARBA00022807"/>
    </source>
</evidence>
<name>A0ABU0I4N5_9HYPH</name>
<feature type="domain" description="NlpC/P60" evidence="5">
    <location>
        <begin position="9"/>
        <end position="148"/>
    </location>
</feature>
<keyword evidence="2" id="KW-0645">Protease</keyword>
<keyword evidence="4" id="KW-0788">Thiol protease</keyword>
<sequence length="166" mass="18595">MTEPRRDAARTARRVVAEARAWIGTPYHHQASLRGVGCDCLGLLRGVWRFLYGTEPETPPPYTATWAEDRGEETLREAARRHLTEIALAESGPGDVWLFRWRPTLPAKHCGILSGPGRMIHAYDGHAVTESWIPDAWRRRAAYAFRFPEDPAGAPGRDAGSAPWPR</sequence>
<evidence type="ECO:0000313" key="6">
    <source>
        <dbReference type="EMBL" id="MDQ0448840.1"/>
    </source>
</evidence>
<evidence type="ECO:0000256" key="3">
    <source>
        <dbReference type="ARBA" id="ARBA00022801"/>
    </source>
</evidence>
<evidence type="ECO:0000256" key="2">
    <source>
        <dbReference type="ARBA" id="ARBA00022670"/>
    </source>
</evidence>
<dbReference type="InterPro" id="IPR038765">
    <property type="entry name" value="Papain-like_cys_pep_sf"/>
</dbReference>
<evidence type="ECO:0000313" key="7">
    <source>
        <dbReference type="Proteomes" id="UP001231124"/>
    </source>
</evidence>
<dbReference type="Proteomes" id="UP001231124">
    <property type="component" value="Unassembled WGS sequence"/>
</dbReference>
<dbReference type="InterPro" id="IPR011929">
    <property type="entry name" value="Phage_pept_NlpC/P60"/>
</dbReference>
<dbReference type="Gene3D" id="3.90.1720.10">
    <property type="entry name" value="endopeptidase domain like (from Nostoc punctiforme)"/>
    <property type="match status" value="1"/>
</dbReference>
<gene>
    <name evidence="6" type="ORF">QO012_003352</name>
</gene>
<dbReference type="Pfam" id="PF00877">
    <property type="entry name" value="NLPC_P60"/>
    <property type="match status" value="1"/>
</dbReference>
<evidence type="ECO:0000256" key="1">
    <source>
        <dbReference type="ARBA" id="ARBA00007074"/>
    </source>
</evidence>
<dbReference type="EMBL" id="JAUSVP010000011">
    <property type="protein sequence ID" value="MDQ0448840.1"/>
    <property type="molecule type" value="Genomic_DNA"/>
</dbReference>
<accession>A0ABU0I4N5</accession>
<dbReference type="NCBIfam" id="TIGR02219">
    <property type="entry name" value="phage_NlpC_fam"/>
    <property type="match status" value="1"/>
</dbReference>
<dbReference type="SUPFAM" id="SSF54001">
    <property type="entry name" value="Cysteine proteinases"/>
    <property type="match status" value="1"/>
</dbReference>